<dbReference type="STRING" id="861299.J421_1567"/>
<dbReference type="AlphaFoldDB" id="W0RDA8"/>
<organism evidence="2 3">
    <name type="scientific">Gemmatirosa kalamazoonensis</name>
    <dbReference type="NCBI Taxonomy" id="861299"/>
    <lineage>
        <taxon>Bacteria</taxon>
        <taxon>Pseudomonadati</taxon>
        <taxon>Gemmatimonadota</taxon>
        <taxon>Gemmatimonadia</taxon>
        <taxon>Gemmatimonadales</taxon>
        <taxon>Gemmatimonadaceae</taxon>
        <taxon>Gemmatirosa</taxon>
    </lineage>
</organism>
<name>W0RDA8_9BACT</name>
<dbReference type="RefSeq" id="WP_025410617.1">
    <property type="nucleotide sequence ID" value="NZ_CP007128.1"/>
</dbReference>
<dbReference type="Proteomes" id="UP000019151">
    <property type="component" value="Chromosome"/>
</dbReference>
<dbReference type="eggNOG" id="ENOG5033DH3">
    <property type="taxonomic scope" value="Bacteria"/>
</dbReference>
<feature type="region of interest" description="Disordered" evidence="1">
    <location>
        <begin position="1"/>
        <end position="32"/>
    </location>
</feature>
<protein>
    <submittedName>
        <fullName evidence="2">Uncharacterized protein</fullName>
    </submittedName>
</protein>
<evidence type="ECO:0000313" key="2">
    <source>
        <dbReference type="EMBL" id="AHG89104.1"/>
    </source>
</evidence>
<gene>
    <name evidence="2" type="ORF">J421_1567</name>
</gene>
<evidence type="ECO:0000256" key="1">
    <source>
        <dbReference type="SAM" id="MobiDB-lite"/>
    </source>
</evidence>
<feature type="compositionally biased region" description="Basic and acidic residues" evidence="1">
    <location>
        <begin position="18"/>
        <end position="31"/>
    </location>
</feature>
<accession>W0RDA8</accession>
<dbReference type="EMBL" id="CP007128">
    <property type="protein sequence ID" value="AHG89104.1"/>
    <property type="molecule type" value="Genomic_DNA"/>
</dbReference>
<keyword evidence="3" id="KW-1185">Reference proteome</keyword>
<dbReference type="OrthoDB" id="661524at2"/>
<dbReference type="HOGENOM" id="CLU_174020_0_0_0"/>
<dbReference type="InParanoid" id="W0RDA8"/>
<sequence length="104" mass="11668">MPRPIPPSDHAISLEDAIDIRKRHEGEEKPKRWPVMTFHRHAYERILGQPGCAAIRIYPARHPDGRLTVVMVGVDEQGADMTQGALAQEPFLCPPYCDEDSPLA</sequence>
<evidence type="ECO:0000313" key="3">
    <source>
        <dbReference type="Proteomes" id="UP000019151"/>
    </source>
</evidence>
<proteinExistence type="predicted"/>
<reference evidence="2 3" key="1">
    <citation type="journal article" date="2014" name="Genome Announc.">
        <title>Genome Sequence and Methylome of Soil Bacterium Gemmatirosa kalamazoonensis KBS708T, a Member of the Rarely Cultivated Gemmatimonadetes Phylum.</title>
        <authorList>
            <person name="Debruyn J.M."/>
            <person name="Radosevich M."/>
            <person name="Wommack K.E."/>
            <person name="Polson S.W."/>
            <person name="Hauser L.J."/>
            <person name="Fawaz M.N."/>
            <person name="Korlach J."/>
            <person name="Tsai Y.C."/>
        </authorList>
    </citation>
    <scope>NUCLEOTIDE SEQUENCE [LARGE SCALE GENOMIC DNA]</scope>
    <source>
        <strain evidence="2 3">KBS708</strain>
    </source>
</reference>
<dbReference type="KEGG" id="gba:J421_1567"/>